<dbReference type="EMBL" id="HBUF01230084">
    <property type="protein sequence ID" value="CAG6673003.1"/>
    <property type="molecule type" value="Transcribed_RNA"/>
</dbReference>
<evidence type="ECO:0000256" key="1">
    <source>
        <dbReference type="ARBA" id="ARBA00022723"/>
    </source>
</evidence>
<dbReference type="InterPro" id="IPR036236">
    <property type="entry name" value="Znf_C2H2_sf"/>
</dbReference>
<sequence>MISLEFVEINRGGLILKSDLFPEQVGYSCSHCIAFHTADMDTLVEHCRTCAFMKRPHDYKFKYVCPLCDYGTYDARPLKAHIFKHAGAKPLKCSLCSFATTYQSSLVSHMRTKHG</sequence>
<dbReference type="GO" id="GO:0005634">
    <property type="term" value="C:nucleus"/>
    <property type="evidence" value="ECO:0007669"/>
    <property type="project" value="TreeGrafter"/>
</dbReference>
<dbReference type="FunFam" id="3.30.160.60:FF:000065">
    <property type="entry name" value="B-cell CLL/lymphoma 6, member B"/>
    <property type="match status" value="1"/>
</dbReference>
<dbReference type="Gene3D" id="3.30.160.60">
    <property type="entry name" value="Classic Zinc Finger"/>
    <property type="match status" value="1"/>
</dbReference>
<dbReference type="EMBL" id="HBUF01230085">
    <property type="protein sequence ID" value="CAG6673004.1"/>
    <property type="molecule type" value="Transcribed_RNA"/>
</dbReference>
<keyword evidence="4" id="KW-0862">Zinc</keyword>
<proteinExistence type="predicted"/>
<reference evidence="7" key="1">
    <citation type="submission" date="2021-05" db="EMBL/GenBank/DDBJ databases">
        <authorList>
            <person name="Alioto T."/>
            <person name="Alioto T."/>
            <person name="Gomez Garrido J."/>
        </authorList>
    </citation>
    <scope>NUCLEOTIDE SEQUENCE</scope>
</reference>
<evidence type="ECO:0000256" key="5">
    <source>
        <dbReference type="PROSITE-ProRule" id="PRU00042"/>
    </source>
</evidence>
<dbReference type="PANTHER" id="PTHR24403:SF67">
    <property type="entry name" value="FI01116P-RELATED"/>
    <property type="match status" value="1"/>
</dbReference>
<dbReference type="EMBL" id="HBUF01230086">
    <property type="protein sequence ID" value="CAG6673005.1"/>
    <property type="molecule type" value="Transcribed_RNA"/>
</dbReference>
<dbReference type="PROSITE" id="PS50157">
    <property type="entry name" value="ZINC_FINGER_C2H2_2"/>
    <property type="match status" value="2"/>
</dbReference>
<dbReference type="PANTHER" id="PTHR24403">
    <property type="entry name" value="ZINC FINGER PROTEIN"/>
    <property type="match status" value="1"/>
</dbReference>
<keyword evidence="1" id="KW-0479">Metal-binding</keyword>
<accession>A0A8D8SRK9</accession>
<dbReference type="SMART" id="SM00355">
    <property type="entry name" value="ZnF_C2H2"/>
    <property type="match status" value="2"/>
</dbReference>
<dbReference type="AlphaFoldDB" id="A0A8D8SRK9"/>
<keyword evidence="3 5" id="KW-0863">Zinc-finger</keyword>
<feature type="domain" description="C2H2-type" evidence="6">
    <location>
        <begin position="91"/>
        <end position="115"/>
    </location>
</feature>
<dbReference type="InterPro" id="IPR013087">
    <property type="entry name" value="Znf_C2H2_type"/>
</dbReference>
<dbReference type="InterPro" id="IPR050688">
    <property type="entry name" value="Zinc_finger/UBP_domain"/>
</dbReference>
<feature type="domain" description="C2H2-type" evidence="6">
    <location>
        <begin position="63"/>
        <end position="90"/>
    </location>
</feature>
<evidence type="ECO:0000256" key="4">
    <source>
        <dbReference type="ARBA" id="ARBA00022833"/>
    </source>
</evidence>
<name>A0A8D8SRK9_9HEMI</name>
<evidence type="ECO:0000313" key="7">
    <source>
        <dbReference type="EMBL" id="CAG6673005.1"/>
    </source>
</evidence>
<keyword evidence="2" id="KW-0677">Repeat</keyword>
<dbReference type="GO" id="GO:0008270">
    <property type="term" value="F:zinc ion binding"/>
    <property type="evidence" value="ECO:0007669"/>
    <property type="project" value="UniProtKB-KW"/>
</dbReference>
<dbReference type="SUPFAM" id="SSF57667">
    <property type="entry name" value="beta-beta-alpha zinc fingers"/>
    <property type="match status" value="1"/>
</dbReference>
<dbReference type="Pfam" id="PF00096">
    <property type="entry name" value="zf-C2H2"/>
    <property type="match status" value="1"/>
</dbReference>
<evidence type="ECO:0000259" key="6">
    <source>
        <dbReference type="PROSITE" id="PS50157"/>
    </source>
</evidence>
<protein>
    <submittedName>
        <fullName evidence="7">RE1-silencing transcription factor</fullName>
    </submittedName>
</protein>
<evidence type="ECO:0000256" key="3">
    <source>
        <dbReference type="ARBA" id="ARBA00022771"/>
    </source>
</evidence>
<dbReference type="GO" id="GO:0045944">
    <property type="term" value="P:positive regulation of transcription by RNA polymerase II"/>
    <property type="evidence" value="ECO:0007669"/>
    <property type="project" value="TreeGrafter"/>
</dbReference>
<evidence type="ECO:0000256" key="2">
    <source>
        <dbReference type="ARBA" id="ARBA00022737"/>
    </source>
</evidence>
<organism evidence="7">
    <name type="scientific">Cacopsylla melanoneura</name>
    <dbReference type="NCBI Taxonomy" id="428564"/>
    <lineage>
        <taxon>Eukaryota</taxon>
        <taxon>Metazoa</taxon>
        <taxon>Ecdysozoa</taxon>
        <taxon>Arthropoda</taxon>
        <taxon>Hexapoda</taxon>
        <taxon>Insecta</taxon>
        <taxon>Pterygota</taxon>
        <taxon>Neoptera</taxon>
        <taxon>Paraneoptera</taxon>
        <taxon>Hemiptera</taxon>
        <taxon>Sternorrhyncha</taxon>
        <taxon>Psylloidea</taxon>
        <taxon>Psyllidae</taxon>
        <taxon>Psyllinae</taxon>
        <taxon>Cacopsylla</taxon>
    </lineage>
</organism>